<evidence type="ECO:0000256" key="3">
    <source>
        <dbReference type="ARBA" id="ARBA00022448"/>
    </source>
</evidence>
<keyword evidence="8" id="KW-0626">Porin</keyword>
<dbReference type="InterPro" id="IPR050298">
    <property type="entry name" value="Gram-neg_bact_OMP"/>
</dbReference>
<dbReference type="PANTHER" id="PTHR34501:SF9">
    <property type="entry name" value="MAJOR OUTER MEMBRANE PROTEIN P.IA"/>
    <property type="match status" value="1"/>
</dbReference>
<accession>H3KFD1</accession>
<dbReference type="GO" id="GO:0009279">
    <property type="term" value="C:cell outer membrane"/>
    <property type="evidence" value="ECO:0007669"/>
    <property type="project" value="UniProtKB-SubCell"/>
</dbReference>
<feature type="chain" id="PRO_5003587981" evidence="11">
    <location>
        <begin position="32"/>
        <end position="411"/>
    </location>
</feature>
<evidence type="ECO:0000256" key="2">
    <source>
        <dbReference type="ARBA" id="ARBA00011233"/>
    </source>
</evidence>
<dbReference type="EMBL" id="AFBQ01000208">
    <property type="protein sequence ID" value="EHY31188.1"/>
    <property type="molecule type" value="Genomic_DNA"/>
</dbReference>
<dbReference type="GO" id="GO:0046930">
    <property type="term" value="C:pore complex"/>
    <property type="evidence" value="ECO:0007669"/>
    <property type="project" value="UniProtKB-KW"/>
</dbReference>
<dbReference type="Pfam" id="PF13609">
    <property type="entry name" value="Porin_4"/>
    <property type="match status" value="1"/>
</dbReference>
<dbReference type="InterPro" id="IPR023614">
    <property type="entry name" value="Porin_dom_sf"/>
</dbReference>
<dbReference type="InterPro" id="IPR033900">
    <property type="entry name" value="Gram_neg_porin_domain"/>
</dbReference>
<feature type="signal peptide" evidence="11">
    <location>
        <begin position="1"/>
        <end position="31"/>
    </location>
</feature>
<keyword evidence="5" id="KW-0812">Transmembrane</keyword>
<evidence type="ECO:0000313" key="14">
    <source>
        <dbReference type="Proteomes" id="UP000004956"/>
    </source>
</evidence>
<gene>
    <name evidence="13" type="ORF">HMPREF9440_01448</name>
</gene>
<evidence type="ECO:0000256" key="1">
    <source>
        <dbReference type="ARBA" id="ARBA00004571"/>
    </source>
</evidence>
<keyword evidence="10" id="KW-0998">Cell outer membrane</keyword>
<dbReference type="Gene3D" id="2.40.160.10">
    <property type="entry name" value="Porin"/>
    <property type="match status" value="1"/>
</dbReference>
<feature type="domain" description="Porin" evidence="12">
    <location>
        <begin position="17"/>
        <end position="388"/>
    </location>
</feature>
<comment type="caution">
    <text evidence="13">The sequence shown here is derived from an EMBL/GenBank/DDBJ whole genome shotgun (WGS) entry which is preliminary data.</text>
</comment>
<comment type="subunit">
    <text evidence="2">Homotrimer.</text>
</comment>
<dbReference type="CDD" id="cd00342">
    <property type="entry name" value="gram_neg_porins"/>
    <property type="match status" value="1"/>
</dbReference>
<protein>
    <submittedName>
        <fullName evidence="13">Gram-negative porin</fullName>
    </submittedName>
</protein>
<evidence type="ECO:0000256" key="9">
    <source>
        <dbReference type="ARBA" id="ARBA00023136"/>
    </source>
</evidence>
<keyword evidence="7" id="KW-0406">Ion transport</keyword>
<dbReference type="Proteomes" id="UP000004956">
    <property type="component" value="Unassembled WGS sequence"/>
</dbReference>
<dbReference type="SUPFAM" id="SSF56935">
    <property type="entry name" value="Porins"/>
    <property type="match status" value="1"/>
</dbReference>
<name>H3KFD1_9BURK</name>
<dbReference type="STRING" id="762967.HMPREF9440_01448"/>
<dbReference type="AlphaFoldDB" id="H3KFD1"/>
<dbReference type="PATRIC" id="fig|762967.3.peg.1137"/>
<keyword evidence="4" id="KW-1134">Transmembrane beta strand</keyword>
<proteinExistence type="predicted"/>
<evidence type="ECO:0000256" key="10">
    <source>
        <dbReference type="ARBA" id="ARBA00023237"/>
    </source>
</evidence>
<evidence type="ECO:0000256" key="7">
    <source>
        <dbReference type="ARBA" id="ARBA00023065"/>
    </source>
</evidence>
<dbReference type="PANTHER" id="PTHR34501">
    <property type="entry name" value="PROTEIN YDDL-RELATED"/>
    <property type="match status" value="1"/>
</dbReference>
<evidence type="ECO:0000256" key="8">
    <source>
        <dbReference type="ARBA" id="ARBA00023114"/>
    </source>
</evidence>
<dbReference type="GO" id="GO:0015288">
    <property type="term" value="F:porin activity"/>
    <property type="evidence" value="ECO:0007669"/>
    <property type="project" value="UniProtKB-KW"/>
</dbReference>
<evidence type="ECO:0000256" key="4">
    <source>
        <dbReference type="ARBA" id="ARBA00022452"/>
    </source>
</evidence>
<evidence type="ECO:0000313" key="13">
    <source>
        <dbReference type="EMBL" id="EHY31188.1"/>
    </source>
</evidence>
<keyword evidence="3" id="KW-0813">Transport</keyword>
<dbReference type="GO" id="GO:0006811">
    <property type="term" value="P:monoatomic ion transport"/>
    <property type="evidence" value="ECO:0007669"/>
    <property type="project" value="UniProtKB-KW"/>
</dbReference>
<organism evidence="13 14">
    <name type="scientific">Sutterella parvirubra YIT 11816</name>
    <dbReference type="NCBI Taxonomy" id="762967"/>
    <lineage>
        <taxon>Bacteria</taxon>
        <taxon>Pseudomonadati</taxon>
        <taxon>Pseudomonadota</taxon>
        <taxon>Betaproteobacteria</taxon>
        <taxon>Burkholderiales</taxon>
        <taxon>Sutterellaceae</taxon>
        <taxon>Sutterella</taxon>
    </lineage>
</organism>
<evidence type="ECO:0000259" key="12">
    <source>
        <dbReference type="Pfam" id="PF13609"/>
    </source>
</evidence>
<dbReference type="HOGENOM" id="CLU_038238_1_2_4"/>
<reference evidence="13 14" key="1">
    <citation type="submission" date="2011-11" db="EMBL/GenBank/DDBJ databases">
        <authorList>
            <person name="Weinstock G."/>
            <person name="Sodergren E."/>
            <person name="Clifton S."/>
            <person name="Fulton L."/>
            <person name="Fulton B."/>
            <person name="Courtney L."/>
            <person name="Fronick C."/>
            <person name="Harrison M."/>
            <person name="Strong C."/>
            <person name="Farmer C."/>
            <person name="Delahaunty K."/>
            <person name="Markovic C."/>
            <person name="Hall O."/>
            <person name="Minx P."/>
            <person name="Tomlinson C."/>
            <person name="Mitreva M."/>
            <person name="Hou S."/>
            <person name="Chen J."/>
            <person name="Wollam A."/>
            <person name="Pepin K.H."/>
            <person name="Johnson M."/>
            <person name="Bhonagiri V."/>
            <person name="Zhang X."/>
            <person name="Suruliraj S."/>
            <person name="Warren W."/>
            <person name="Chinwalla A."/>
            <person name="Mardis E.R."/>
            <person name="Wilson R.K."/>
        </authorList>
    </citation>
    <scope>NUCLEOTIDE SEQUENCE [LARGE SCALE GENOMIC DNA]</scope>
    <source>
        <strain evidence="13 14">YIT 11816</strain>
    </source>
</reference>
<keyword evidence="14" id="KW-1185">Reference proteome</keyword>
<evidence type="ECO:0000256" key="5">
    <source>
        <dbReference type="ARBA" id="ARBA00022692"/>
    </source>
</evidence>
<sequence>MKPIRRINMTQLRLRAAVAAVFGLSALSASAADIQLFGFLDQGLAYLHEDLNAGMAGPAGQSINAPQNVDEDGYVARAGKKNSFTQGTGNVSTWGMRGAEQLNDDTRVVFHLESGFLADDGTLYGGSVKPFFERESSVGIDSKTWGLIKFGRMPALTTGSGTTGIFNSKVNPFGAGWGNMTGGWKFSGTLANARHDNMIHYISPEMNGLRFHAQYSFKSANDDTEEGTSKTNRWWAVGATLQGERYYLAAAVDCLDAAAKAANPKATYGHDAYKVLVGGHYAFDAFKFYGTVQYMKNMPWIGGYSTKEVASMAFGQTTPQMGFEAWALSTGVDFKAAGGTVKASLGYANAENLNLDRQNKMNRANLGLGYIYPLSKRTSVYTVGGYFWQDADWQKESISANEVIAGLMHRW</sequence>
<evidence type="ECO:0000256" key="6">
    <source>
        <dbReference type="ARBA" id="ARBA00022729"/>
    </source>
</evidence>
<comment type="subcellular location">
    <subcellularLocation>
        <location evidence="1">Cell outer membrane</location>
        <topology evidence="1">Multi-pass membrane protein</topology>
    </subcellularLocation>
</comment>
<keyword evidence="9" id="KW-0472">Membrane</keyword>
<evidence type="ECO:0000256" key="11">
    <source>
        <dbReference type="SAM" id="SignalP"/>
    </source>
</evidence>
<keyword evidence="6 11" id="KW-0732">Signal</keyword>